<accession>A0AAP0G263</accession>
<reference evidence="2 3" key="1">
    <citation type="journal article" date="2022" name="Nat. Plants">
        <title>Genomes of leafy and leafless Platanthera orchids illuminate the evolution of mycoheterotrophy.</title>
        <authorList>
            <person name="Li M.H."/>
            <person name="Liu K.W."/>
            <person name="Li Z."/>
            <person name="Lu H.C."/>
            <person name="Ye Q.L."/>
            <person name="Zhang D."/>
            <person name="Wang J.Y."/>
            <person name="Li Y.F."/>
            <person name="Zhong Z.M."/>
            <person name="Liu X."/>
            <person name="Yu X."/>
            <person name="Liu D.K."/>
            <person name="Tu X.D."/>
            <person name="Liu B."/>
            <person name="Hao Y."/>
            <person name="Liao X.Y."/>
            <person name="Jiang Y.T."/>
            <person name="Sun W.H."/>
            <person name="Chen J."/>
            <person name="Chen Y.Q."/>
            <person name="Ai Y."/>
            <person name="Zhai J.W."/>
            <person name="Wu S.S."/>
            <person name="Zhou Z."/>
            <person name="Hsiao Y.Y."/>
            <person name="Wu W.L."/>
            <person name="Chen Y.Y."/>
            <person name="Lin Y.F."/>
            <person name="Hsu J.L."/>
            <person name="Li C.Y."/>
            <person name="Wang Z.W."/>
            <person name="Zhao X."/>
            <person name="Zhong W.Y."/>
            <person name="Ma X.K."/>
            <person name="Ma L."/>
            <person name="Huang J."/>
            <person name="Chen G.Z."/>
            <person name="Huang M.Z."/>
            <person name="Huang L."/>
            <person name="Peng D.H."/>
            <person name="Luo Y.B."/>
            <person name="Zou S.Q."/>
            <person name="Chen S.P."/>
            <person name="Lan S."/>
            <person name="Tsai W.C."/>
            <person name="Van de Peer Y."/>
            <person name="Liu Z.J."/>
        </authorList>
    </citation>
    <scope>NUCLEOTIDE SEQUENCE [LARGE SCALE GENOMIC DNA]</scope>
    <source>
        <strain evidence="2">Lor287</strain>
    </source>
</reference>
<feature type="coiled-coil region" evidence="1">
    <location>
        <begin position="21"/>
        <end position="48"/>
    </location>
</feature>
<keyword evidence="1" id="KW-0175">Coiled coil</keyword>
<keyword evidence="3" id="KW-1185">Reference proteome</keyword>
<organism evidence="2 3">
    <name type="scientific">Platanthera zijinensis</name>
    <dbReference type="NCBI Taxonomy" id="2320716"/>
    <lineage>
        <taxon>Eukaryota</taxon>
        <taxon>Viridiplantae</taxon>
        <taxon>Streptophyta</taxon>
        <taxon>Embryophyta</taxon>
        <taxon>Tracheophyta</taxon>
        <taxon>Spermatophyta</taxon>
        <taxon>Magnoliopsida</taxon>
        <taxon>Liliopsida</taxon>
        <taxon>Asparagales</taxon>
        <taxon>Orchidaceae</taxon>
        <taxon>Orchidoideae</taxon>
        <taxon>Orchideae</taxon>
        <taxon>Orchidinae</taxon>
        <taxon>Platanthera</taxon>
    </lineage>
</organism>
<evidence type="ECO:0000256" key="1">
    <source>
        <dbReference type="SAM" id="Coils"/>
    </source>
</evidence>
<evidence type="ECO:0000313" key="3">
    <source>
        <dbReference type="Proteomes" id="UP001418222"/>
    </source>
</evidence>
<comment type="caution">
    <text evidence="2">The sequence shown here is derived from an EMBL/GenBank/DDBJ whole genome shotgun (WGS) entry which is preliminary data.</text>
</comment>
<evidence type="ECO:0000313" key="2">
    <source>
        <dbReference type="EMBL" id="KAK8934441.1"/>
    </source>
</evidence>
<dbReference type="AlphaFoldDB" id="A0AAP0G263"/>
<proteinExistence type="predicted"/>
<protein>
    <submittedName>
        <fullName evidence="2">Uncharacterized protein</fullName>
    </submittedName>
</protein>
<gene>
    <name evidence="2" type="ORF">KSP39_PZI014385</name>
</gene>
<sequence length="88" mass="9626">MRALELHHMVVLRGFNLSHLLQKAEQKHDLAQDKVGDLERRLDIAKDLLTKGAGGLPPSSVGGVTGLDVSHIQTWDNNTASSTLEFIL</sequence>
<dbReference type="Proteomes" id="UP001418222">
    <property type="component" value="Unassembled WGS sequence"/>
</dbReference>
<name>A0AAP0G263_9ASPA</name>
<dbReference type="EMBL" id="JBBWWQ010000012">
    <property type="protein sequence ID" value="KAK8934441.1"/>
    <property type="molecule type" value="Genomic_DNA"/>
</dbReference>